<sequence>MILLLIIYGLVILIRRKKETEFGHAFVSSDDSDIVVNYKAKRSYNRKAIEMTLSTLGISQDLQQKLEDVMVERSLLTLGKVLGEG</sequence>
<name>A0ABN9D2F9_9NEOB</name>
<comment type="caution">
    <text evidence="2">The sequence shown here is derived from an EMBL/GenBank/DDBJ whole genome shotgun (WGS) entry which is preliminary data.</text>
</comment>
<keyword evidence="3" id="KW-1185">Reference proteome</keyword>
<evidence type="ECO:0000313" key="3">
    <source>
        <dbReference type="Proteomes" id="UP001162483"/>
    </source>
</evidence>
<dbReference type="EMBL" id="CATNWA010013542">
    <property type="protein sequence ID" value="CAI9565352.1"/>
    <property type="molecule type" value="Genomic_DNA"/>
</dbReference>
<feature type="non-terminal residue" evidence="2">
    <location>
        <position position="85"/>
    </location>
</feature>
<feature type="chain" id="PRO_5046533464" evidence="1">
    <location>
        <begin position="17"/>
        <end position="85"/>
    </location>
</feature>
<accession>A0ABN9D2F9</accession>
<feature type="signal peptide" evidence="1">
    <location>
        <begin position="1"/>
        <end position="16"/>
    </location>
</feature>
<evidence type="ECO:0000313" key="2">
    <source>
        <dbReference type="EMBL" id="CAI9565352.1"/>
    </source>
</evidence>
<dbReference type="Proteomes" id="UP001162483">
    <property type="component" value="Unassembled WGS sequence"/>
</dbReference>
<protein>
    <submittedName>
        <fullName evidence="2">Uncharacterized protein</fullName>
    </submittedName>
</protein>
<gene>
    <name evidence="2" type="ORF">SPARVUS_LOCUS6058986</name>
</gene>
<proteinExistence type="predicted"/>
<organism evidence="2 3">
    <name type="scientific">Staurois parvus</name>
    <dbReference type="NCBI Taxonomy" id="386267"/>
    <lineage>
        <taxon>Eukaryota</taxon>
        <taxon>Metazoa</taxon>
        <taxon>Chordata</taxon>
        <taxon>Craniata</taxon>
        <taxon>Vertebrata</taxon>
        <taxon>Euteleostomi</taxon>
        <taxon>Amphibia</taxon>
        <taxon>Batrachia</taxon>
        <taxon>Anura</taxon>
        <taxon>Neobatrachia</taxon>
        <taxon>Ranoidea</taxon>
        <taxon>Ranidae</taxon>
        <taxon>Staurois</taxon>
    </lineage>
</organism>
<keyword evidence="1" id="KW-0732">Signal</keyword>
<reference evidence="2" key="1">
    <citation type="submission" date="2023-05" db="EMBL/GenBank/DDBJ databases">
        <authorList>
            <person name="Stuckert A."/>
        </authorList>
    </citation>
    <scope>NUCLEOTIDE SEQUENCE</scope>
</reference>
<evidence type="ECO:0000256" key="1">
    <source>
        <dbReference type="SAM" id="SignalP"/>
    </source>
</evidence>